<feature type="transmembrane region" description="Helical" evidence="6">
    <location>
        <begin position="6"/>
        <end position="28"/>
    </location>
</feature>
<reference evidence="7 8" key="1">
    <citation type="journal article" date="2022" name="Res Sq">
        <title>Evolution of multicellular longitudinally dividing oral cavity symbionts (Neisseriaceae).</title>
        <authorList>
            <person name="Nyongesa S."/>
            <person name="Weber P."/>
            <person name="Bernet E."/>
            <person name="Pullido F."/>
            <person name="Nieckarz M."/>
            <person name="Delaby M."/>
            <person name="Nieves C."/>
            <person name="Viehboeck T."/>
            <person name="Krause N."/>
            <person name="Rivera-Millot A."/>
            <person name="Nakamura A."/>
            <person name="Vischer N."/>
            <person name="VanNieuwenhze M."/>
            <person name="Brun Y."/>
            <person name="Cava F."/>
            <person name="Bulgheresi S."/>
            <person name="Veyrier F."/>
        </authorList>
    </citation>
    <scope>NUCLEOTIDE SEQUENCE [LARGE SCALE GENOMIC DNA]</scope>
    <source>
        <strain evidence="7 8">SN4</strain>
    </source>
</reference>
<gene>
    <name evidence="7" type="ORF">LVJ82_03060</name>
</gene>
<dbReference type="RefSeq" id="WP_058356113.1">
    <property type="nucleotide sequence ID" value="NZ_CABKVG010000008.1"/>
</dbReference>
<protein>
    <submittedName>
        <fullName evidence="7">LysE family translocator</fullName>
    </submittedName>
</protein>
<dbReference type="Proteomes" id="UP000832011">
    <property type="component" value="Chromosome"/>
</dbReference>
<dbReference type="PANTHER" id="PTHR30086:SF20">
    <property type="entry name" value="ARGININE EXPORTER PROTEIN ARGO-RELATED"/>
    <property type="match status" value="1"/>
</dbReference>
<feature type="transmembrane region" description="Helical" evidence="6">
    <location>
        <begin position="40"/>
        <end position="62"/>
    </location>
</feature>
<evidence type="ECO:0000313" key="8">
    <source>
        <dbReference type="Proteomes" id="UP000832011"/>
    </source>
</evidence>
<evidence type="ECO:0000313" key="7">
    <source>
        <dbReference type="EMBL" id="UOO89982.1"/>
    </source>
</evidence>
<organism evidence="7 8">
    <name type="scientific">Vitreoscilla massiliensis</name>
    <dbReference type="NCBI Taxonomy" id="1689272"/>
    <lineage>
        <taxon>Bacteria</taxon>
        <taxon>Pseudomonadati</taxon>
        <taxon>Pseudomonadota</taxon>
        <taxon>Betaproteobacteria</taxon>
        <taxon>Neisseriales</taxon>
        <taxon>Neisseriaceae</taxon>
        <taxon>Vitreoscilla</taxon>
    </lineage>
</organism>
<evidence type="ECO:0000256" key="3">
    <source>
        <dbReference type="ARBA" id="ARBA00022692"/>
    </source>
</evidence>
<comment type="subcellular location">
    <subcellularLocation>
        <location evidence="1">Cell membrane</location>
        <topology evidence="1">Multi-pass membrane protein</topology>
    </subcellularLocation>
</comment>
<accession>A0ABY4E990</accession>
<keyword evidence="3 6" id="KW-0812">Transmembrane</keyword>
<feature type="transmembrane region" description="Helical" evidence="6">
    <location>
        <begin position="68"/>
        <end position="88"/>
    </location>
</feature>
<keyword evidence="5 6" id="KW-0472">Membrane</keyword>
<evidence type="ECO:0000256" key="5">
    <source>
        <dbReference type="ARBA" id="ARBA00023136"/>
    </source>
</evidence>
<evidence type="ECO:0000256" key="6">
    <source>
        <dbReference type="SAM" id="Phobius"/>
    </source>
</evidence>
<keyword evidence="4 6" id="KW-1133">Transmembrane helix</keyword>
<dbReference type="InterPro" id="IPR001123">
    <property type="entry name" value="LeuE-type"/>
</dbReference>
<dbReference type="Pfam" id="PF01810">
    <property type="entry name" value="LysE"/>
    <property type="match status" value="1"/>
</dbReference>
<keyword evidence="8" id="KW-1185">Reference proteome</keyword>
<feature type="transmembrane region" description="Helical" evidence="6">
    <location>
        <begin position="146"/>
        <end position="166"/>
    </location>
</feature>
<feature type="transmembrane region" description="Helical" evidence="6">
    <location>
        <begin position="178"/>
        <end position="199"/>
    </location>
</feature>
<dbReference type="EMBL" id="CP091511">
    <property type="protein sequence ID" value="UOO89982.1"/>
    <property type="molecule type" value="Genomic_DNA"/>
</dbReference>
<evidence type="ECO:0000256" key="4">
    <source>
        <dbReference type="ARBA" id="ARBA00022989"/>
    </source>
</evidence>
<name>A0ABY4E990_9NEIS</name>
<proteinExistence type="predicted"/>
<sequence length="205" mass="21973">MEWGVIAAFWGVSMLFIMSPGADWSYAISAGIHKRVVPSVTGLLCGHVLATLVVAAGVGLVLAEHPQALLVLTVLGALYLAWMGWQLFRQPAAPSVGSAVDNSHWHSWCWKGLCISGLNPKVLLLFMALLPQFIAPTAAWGMSTQILALGLVHIISCAAVYFCVGFSSQAVLSARPQAAWVVGKVSGVMMMAIALLILWEQYTHM</sequence>
<dbReference type="PANTHER" id="PTHR30086">
    <property type="entry name" value="ARGININE EXPORTER PROTEIN ARGO"/>
    <property type="match status" value="1"/>
</dbReference>
<keyword evidence="2" id="KW-1003">Cell membrane</keyword>
<evidence type="ECO:0000256" key="2">
    <source>
        <dbReference type="ARBA" id="ARBA00022475"/>
    </source>
</evidence>
<evidence type="ECO:0000256" key="1">
    <source>
        <dbReference type="ARBA" id="ARBA00004651"/>
    </source>
</evidence>